<protein>
    <recommendedName>
        <fullName evidence="6">KOW domain-containing protein</fullName>
    </recommendedName>
</protein>
<reference evidence="2" key="3">
    <citation type="submission" date="2022-12" db="EMBL/GenBank/DDBJ databases">
        <authorList>
            <person name="Sun Q."/>
            <person name="Kim S."/>
        </authorList>
    </citation>
    <scope>NUCLEOTIDE SEQUENCE</scope>
    <source>
        <strain evidence="2">KCTC 12343</strain>
    </source>
</reference>
<dbReference type="Proteomes" id="UP000292307">
    <property type="component" value="Chromosome"/>
</dbReference>
<evidence type="ECO:0008006" key="6">
    <source>
        <dbReference type="Google" id="ProtNLM"/>
    </source>
</evidence>
<dbReference type="Proteomes" id="UP000628442">
    <property type="component" value="Unassembled WGS sequence"/>
</dbReference>
<reference evidence="2" key="1">
    <citation type="journal article" date="2014" name="Int. J. Syst. Evol. Microbiol.">
        <title>Complete genome sequence of Corynebacterium casei LMG S-19264T (=DSM 44701T), isolated from a smear-ripened cheese.</title>
        <authorList>
            <consortium name="US DOE Joint Genome Institute (JGI-PGF)"/>
            <person name="Walter F."/>
            <person name="Albersmeier A."/>
            <person name="Kalinowski J."/>
            <person name="Ruckert C."/>
        </authorList>
    </citation>
    <scope>NUCLEOTIDE SEQUENCE</scope>
    <source>
        <strain evidence="2">KCTC 12343</strain>
    </source>
</reference>
<keyword evidence="4" id="KW-1185">Reference proteome</keyword>
<evidence type="ECO:0000313" key="5">
    <source>
        <dbReference type="Proteomes" id="UP000628442"/>
    </source>
</evidence>
<reference evidence="3 4" key="2">
    <citation type="submission" date="2019-02" db="EMBL/GenBank/DDBJ databases">
        <title>Draft Genome Sequences of Six Type Strains of the Genus Massilia.</title>
        <authorList>
            <person name="Miess H."/>
            <person name="Frediansyhah A."/>
            <person name="Gross H."/>
        </authorList>
    </citation>
    <scope>NUCLEOTIDE SEQUENCE [LARGE SCALE GENOMIC DNA]</scope>
    <source>
        <strain evidence="3 4">DSM 17472</strain>
    </source>
</reference>
<feature type="region of interest" description="Disordered" evidence="1">
    <location>
        <begin position="1"/>
        <end position="22"/>
    </location>
</feature>
<proteinExistence type="predicted"/>
<evidence type="ECO:0000313" key="4">
    <source>
        <dbReference type="Proteomes" id="UP000292307"/>
    </source>
</evidence>
<gene>
    <name evidence="3" type="ORF">EYF70_22610</name>
    <name evidence="2" type="ORF">GCM10007387_57560</name>
</gene>
<dbReference type="EMBL" id="CP036401">
    <property type="protein sequence ID" value="QBI03305.1"/>
    <property type="molecule type" value="Genomic_DNA"/>
</dbReference>
<name>A0A411X364_9BURK</name>
<feature type="region of interest" description="Disordered" evidence="1">
    <location>
        <begin position="44"/>
        <end position="65"/>
    </location>
</feature>
<dbReference type="AlphaFoldDB" id="A0A411X364"/>
<accession>A0A411X364</accession>
<evidence type="ECO:0000313" key="2">
    <source>
        <dbReference type="EMBL" id="GGY67865.1"/>
    </source>
</evidence>
<evidence type="ECO:0000256" key="1">
    <source>
        <dbReference type="SAM" id="MobiDB-lite"/>
    </source>
</evidence>
<organism evidence="2 5">
    <name type="scientific">Pseudoduganella albidiflava</name>
    <dbReference type="NCBI Taxonomy" id="321983"/>
    <lineage>
        <taxon>Bacteria</taxon>
        <taxon>Pseudomonadati</taxon>
        <taxon>Pseudomonadota</taxon>
        <taxon>Betaproteobacteria</taxon>
        <taxon>Burkholderiales</taxon>
        <taxon>Oxalobacteraceae</taxon>
        <taxon>Telluria group</taxon>
        <taxon>Pseudoduganella</taxon>
    </lineage>
</organism>
<dbReference type="RefSeq" id="WP_131147408.1">
    <property type="nucleotide sequence ID" value="NZ_BMWV01000023.1"/>
</dbReference>
<sequence>MQNKKIGPGSPVTFESDAGPQHGTVAEIKTDVTNGAKIASVRVPGTMGGAPWTMPVNELSHAEAA</sequence>
<dbReference type="OrthoDB" id="8759517at2"/>
<evidence type="ECO:0000313" key="3">
    <source>
        <dbReference type="EMBL" id="QBI03305.1"/>
    </source>
</evidence>
<dbReference type="EMBL" id="BMWV01000023">
    <property type="protein sequence ID" value="GGY67865.1"/>
    <property type="molecule type" value="Genomic_DNA"/>
</dbReference>